<dbReference type="OrthoDB" id="641993at2"/>
<reference evidence="1 3" key="1">
    <citation type="submission" date="2016-11" db="EMBL/GenBank/DDBJ databases">
        <authorList>
            <person name="Jaros S."/>
            <person name="Januszkiewicz K."/>
            <person name="Wedrychowicz H."/>
        </authorList>
    </citation>
    <scope>NUCLEOTIDE SEQUENCE [LARGE SCALE GENOMIC DNA]</scope>
    <source>
        <strain evidence="1 3">DSM 784</strain>
    </source>
</reference>
<dbReference type="STRING" id="1004.SAMN05661012_00326"/>
<gene>
    <name evidence="1" type="ORF">SAMN05661012_00326</name>
    <name evidence="2" type="ORF">SR876_32385</name>
</gene>
<dbReference type="EMBL" id="CP140154">
    <property type="protein sequence ID" value="WQG89633.1"/>
    <property type="molecule type" value="Genomic_DNA"/>
</dbReference>
<dbReference type="Proteomes" id="UP001326715">
    <property type="component" value="Chromosome"/>
</dbReference>
<dbReference type="Proteomes" id="UP000183788">
    <property type="component" value="Unassembled WGS sequence"/>
</dbReference>
<protein>
    <submittedName>
        <fullName evidence="1">Uncharacterized protein</fullName>
    </submittedName>
</protein>
<sequence>MDQKVQYIPFGSKNMENTFPSIPWKDVEEYYMQVTNLEGAVVATTPHYFIEDGTPGEDESCRLHFLNSLGGIDAITFWQTEENYEVKSSTWQKPLSVPLIKSDGGNSRYNVQANDNRKVTAVFQEDVISWVKELMRSPSVWIEWKGVQGQPDDYLPVLLKDATYNTLKVDDRYEYQLTVEFQFSNTDITIRN</sequence>
<proteinExistence type="predicted"/>
<evidence type="ECO:0000313" key="3">
    <source>
        <dbReference type="Proteomes" id="UP000183788"/>
    </source>
</evidence>
<organism evidence="1 3">
    <name type="scientific">Chitinophaga sancti</name>
    <dbReference type="NCBI Taxonomy" id="1004"/>
    <lineage>
        <taxon>Bacteria</taxon>
        <taxon>Pseudomonadati</taxon>
        <taxon>Bacteroidota</taxon>
        <taxon>Chitinophagia</taxon>
        <taxon>Chitinophagales</taxon>
        <taxon>Chitinophagaceae</taxon>
        <taxon>Chitinophaga</taxon>
    </lineage>
</organism>
<keyword evidence="4" id="KW-1185">Reference proteome</keyword>
<dbReference type="AlphaFoldDB" id="A0A1K1LYY2"/>
<reference evidence="2 4" key="2">
    <citation type="submission" date="2023-11" db="EMBL/GenBank/DDBJ databases">
        <title>MicrobeMod: A computational toolkit for identifying prokaryotic methylation and restriction-modification with nanopore sequencing.</title>
        <authorList>
            <person name="Crits-Christoph A."/>
            <person name="Kang S.C."/>
            <person name="Lee H."/>
            <person name="Ostrov N."/>
        </authorList>
    </citation>
    <scope>NUCLEOTIDE SEQUENCE [LARGE SCALE GENOMIC DNA]</scope>
    <source>
        <strain evidence="2 4">ATCC 23090</strain>
    </source>
</reference>
<dbReference type="RefSeq" id="WP_072356858.1">
    <property type="nucleotide sequence ID" value="NZ_CP139972.1"/>
</dbReference>
<evidence type="ECO:0000313" key="2">
    <source>
        <dbReference type="EMBL" id="WQG89633.1"/>
    </source>
</evidence>
<accession>A0A1K1LYY2</accession>
<evidence type="ECO:0000313" key="1">
    <source>
        <dbReference type="EMBL" id="SFW16055.1"/>
    </source>
</evidence>
<dbReference type="EMBL" id="FPIZ01000001">
    <property type="protein sequence ID" value="SFW16055.1"/>
    <property type="molecule type" value="Genomic_DNA"/>
</dbReference>
<evidence type="ECO:0000313" key="4">
    <source>
        <dbReference type="Proteomes" id="UP001326715"/>
    </source>
</evidence>
<name>A0A1K1LYY2_9BACT</name>